<dbReference type="InterPro" id="IPR035324">
    <property type="entry name" value="DUF5381"/>
</dbReference>
<accession>A0ABS5LJB8</accession>
<evidence type="ECO:0000313" key="2">
    <source>
        <dbReference type="Proteomes" id="UP000682403"/>
    </source>
</evidence>
<gene>
    <name evidence="1" type="ORF">J9317_18015</name>
</gene>
<dbReference type="RefSeq" id="WP_211561193.1">
    <property type="nucleotide sequence ID" value="NZ_JAGVRK010000001.1"/>
</dbReference>
<dbReference type="EMBL" id="JAGVRK010000001">
    <property type="protein sequence ID" value="MBS2970643.1"/>
    <property type="molecule type" value="Genomic_DNA"/>
</dbReference>
<protein>
    <submittedName>
        <fullName evidence="1">DUF5381 family protein</fullName>
    </submittedName>
</protein>
<dbReference type="Proteomes" id="UP000682403">
    <property type="component" value="Unassembled WGS sequence"/>
</dbReference>
<reference evidence="1 2" key="1">
    <citation type="submission" date="2021-04" db="EMBL/GenBank/DDBJ databases">
        <title>Metabacillus sp. strain KIGAM252 whole genome sequence.</title>
        <authorList>
            <person name="Seo M.-J."/>
            <person name="Cho E.-S."/>
            <person name="Hwang C.Y."/>
            <person name="Yoon D.J."/>
        </authorList>
    </citation>
    <scope>NUCLEOTIDE SEQUENCE [LARGE SCALE GENOMIC DNA]</scope>
    <source>
        <strain evidence="1 2">KIGAM252</strain>
    </source>
</reference>
<sequence>MFQAHFFLIHSAPVFFNKDKILFKNAPEPNGRIESKGKYVKMKDIKDIMIQHKGATLRSWLYYDLVIFTKQNKKVLIKTYNVLHEQDFMTYKRDYIDPFINKEQFKI</sequence>
<dbReference type="Pfam" id="PF17353">
    <property type="entry name" value="DUF5381"/>
    <property type="match status" value="1"/>
</dbReference>
<proteinExistence type="predicted"/>
<comment type="caution">
    <text evidence="1">The sequence shown here is derived from an EMBL/GenBank/DDBJ whole genome shotgun (WGS) entry which is preliminary data.</text>
</comment>
<evidence type="ECO:0000313" key="1">
    <source>
        <dbReference type="EMBL" id="MBS2970643.1"/>
    </source>
</evidence>
<organism evidence="1 2">
    <name type="scientific">Metabacillus flavus</name>
    <dbReference type="NCBI Taxonomy" id="2823519"/>
    <lineage>
        <taxon>Bacteria</taxon>
        <taxon>Bacillati</taxon>
        <taxon>Bacillota</taxon>
        <taxon>Bacilli</taxon>
        <taxon>Bacillales</taxon>
        <taxon>Bacillaceae</taxon>
        <taxon>Metabacillus</taxon>
    </lineage>
</organism>
<keyword evidence="2" id="KW-1185">Reference proteome</keyword>
<name>A0ABS5LJB8_9BACI</name>